<evidence type="ECO:0000256" key="5">
    <source>
        <dbReference type="PROSITE-ProRule" id="PRU00108"/>
    </source>
</evidence>
<dbReference type="PANTHER" id="PTHR24208">
    <property type="entry name" value="LIM/HOMEOBOX PROTEIN LHX"/>
    <property type="match status" value="1"/>
</dbReference>
<feature type="compositionally biased region" description="Polar residues" evidence="7">
    <location>
        <begin position="51"/>
        <end position="62"/>
    </location>
</feature>
<evidence type="ECO:0000256" key="4">
    <source>
        <dbReference type="ARBA" id="ARBA00023242"/>
    </source>
</evidence>
<evidence type="ECO:0000313" key="10">
    <source>
        <dbReference type="Proteomes" id="UP000800092"/>
    </source>
</evidence>
<feature type="compositionally biased region" description="Polar residues" evidence="7">
    <location>
        <begin position="90"/>
        <end position="99"/>
    </location>
</feature>
<dbReference type="Proteomes" id="UP000800092">
    <property type="component" value="Unassembled WGS sequence"/>
</dbReference>
<evidence type="ECO:0000256" key="6">
    <source>
        <dbReference type="RuleBase" id="RU000682"/>
    </source>
</evidence>
<feature type="compositionally biased region" description="Acidic residues" evidence="7">
    <location>
        <begin position="150"/>
        <end position="172"/>
    </location>
</feature>
<dbReference type="GO" id="GO:0005634">
    <property type="term" value="C:nucleus"/>
    <property type="evidence" value="ECO:0007669"/>
    <property type="project" value="UniProtKB-SubCell"/>
</dbReference>
<evidence type="ECO:0000313" key="9">
    <source>
        <dbReference type="EMBL" id="KAF2232515.1"/>
    </source>
</evidence>
<dbReference type="AlphaFoldDB" id="A0A6A6H3A8"/>
<feature type="region of interest" description="Disordered" evidence="7">
    <location>
        <begin position="442"/>
        <end position="479"/>
    </location>
</feature>
<evidence type="ECO:0000256" key="3">
    <source>
        <dbReference type="ARBA" id="ARBA00023155"/>
    </source>
</evidence>
<feature type="compositionally biased region" description="Polar residues" evidence="7">
    <location>
        <begin position="1"/>
        <end position="11"/>
    </location>
</feature>
<keyword evidence="3 5" id="KW-0371">Homeobox</keyword>
<dbReference type="GO" id="GO:0000981">
    <property type="term" value="F:DNA-binding transcription factor activity, RNA polymerase II-specific"/>
    <property type="evidence" value="ECO:0007669"/>
    <property type="project" value="TreeGrafter"/>
</dbReference>
<feature type="region of interest" description="Disordered" evidence="7">
    <location>
        <begin position="524"/>
        <end position="556"/>
    </location>
</feature>
<feature type="region of interest" description="Disordered" evidence="7">
    <location>
        <begin position="376"/>
        <end position="409"/>
    </location>
</feature>
<reference evidence="9" key="1">
    <citation type="journal article" date="2020" name="Stud. Mycol.">
        <title>101 Dothideomycetes genomes: a test case for predicting lifestyles and emergence of pathogens.</title>
        <authorList>
            <person name="Haridas S."/>
            <person name="Albert R."/>
            <person name="Binder M."/>
            <person name="Bloem J."/>
            <person name="Labutti K."/>
            <person name="Salamov A."/>
            <person name="Andreopoulos B."/>
            <person name="Baker S."/>
            <person name="Barry K."/>
            <person name="Bills G."/>
            <person name="Bluhm B."/>
            <person name="Cannon C."/>
            <person name="Castanera R."/>
            <person name="Culley D."/>
            <person name="Daum C."/>
            <person name="Ezra D."/>
            <person name="Gonzalez J."/>
            <person name="Henrissat B."/>
            <person name="Kuo A."/>
            <person name="Liang C."/>
            <person name="Lipzen A."/>
            <person name="Lutzoni F."/>
            <person name="Magnuson J."/>
            <person name="Mondo S."/>
            <person name="Nolan M."/>
            <person name="Ohm R."/>
            <person name="Pangilinan J."/>
            <person name="Park H.-J."/>
            <person name="Ramirez L."/>
            <person name="Alfaro M."/>
            <person name="Sun H."/>
            <person name="Tritt A."/>
            <person name="Yoshinaga Y."/>
            <person name="Zwiers L.-H."/>
            <person name="Turgeon B."/>
            <person name="Goodwin S."/>
            <person name="Spatafora J."/>
            <person name="Crous P."/>
            <person name="Grigoriev I."/>
        </authorList>
    </citation>
    <scope>NUCLEOTIDE SEQUENCE</scope>
    <source>
        <strain evidence="9">Tuck. ex Michener</strain>
    </source>
</reference>
<dbReference type="SUPFAM" id="SSF46689">
    <property type="entry name" value="Homeodomain-like"/>
    <property type="match status" value="1"/>
</dbReference>
<feature type="compositionally biased region" description="Polar residues" evidence="7">
    <location>
        <begin position="442"/>
        <end position="460"/>
    </location>
</feature>
<keyword evidence="10" id="KW-1185">Reference proteome</keyword>
<dbReference type="PROSITE" id="PS50071">
    <property type="entry name" value="HOMEOBOX_2"/>
    <property type="match status" value="1"/>
</dbReference>
<dbReference type="InterPro" id="IPR050453">
    <property type="entry name" value="LIM_Homeobox_TF"/>
</dbReference>
<protein>
    <recommendedName>
        <fullName evidence="8">Homeobox domain-containing protein</fullName>
    </recommendedName>
</protein>
<dbReference type="OrthoDB" id="6159439at2759"/>
<keyword evidence="4 5" id="KW-0539">Nucleus</keyword>
<dbReference type="SMART" id="SM00389">
    <property type="entry name" value="HOX"/>
    <property type="match status" value="1"/>
</dbReference>
<gene>
    <name evidence="9" type="ORF">EV356DRAFT_450123</name>
</gene>
<evidence type="ECO:0000256" key="7">
    <source>
        <dbReference type="SAM" id="MobiDB-lite"/>
    </source>
</evidence>
<sequence length="615" mass="66464">MQALYSGNINLPSPPTSPRMSGFSTDQSDAGWQSQRLKSSHISFTPGDETIPTSSIESSNATHHAGLQAPSLLRSYRSAPFLFDSVAQATSHSNDQIDQSGGSSTNNSNQEAVDGIANRDQTKVTDGKAVSSAPASPISGRSHTPPKAENDEDPSNEFQDLDFDLDDDDDPEQSGIKSSMTAAEIRAQKRKMKRFRLTHNQTRFLMSEFARQAHPDAAHRERLSREIPGLSPRQVQVWFQNRRAKLKRLNSDDRERMMSSRALPENFDMTQALHSPFGAVNPANPNVGTPLASPAAFGANYPGQFPGQLPNGGVSRPLTLDTGFRRGPDNSHMSPTGISPALSAFAFTPPQSATDTMSPVSTSVADASSSPFAYAHTPPSSFGGSPKRPNPFAGPYGANPNYPAGPAQHKIPRLNIYDRMGPMGRSRAESLQSPLRTSISYSNMGNNTNQHSTAEYSNPRTEAGGPFNEDGPRTLGQNNSSTPYGIGYSYGQIPGFQAAASSRNRSFSSGAPRRIELPPSSLYRPSLQRVNSTPQTATFPSYQSQPLATPPAHSQAANMSAPYNITQFPNSYLRQDESQQQHYSPVHTSFAEQSYRGITAQHEHGGAGLGNAQHF</sequence>
<feature type="compositionally biased region" description="Polar residues" evidence="7">
    <location>
        <begin position="18"/>
        <end position="43"/>
    </location>
</feature>
<accession>A0A6A6H3A8</accession>
<dbReference type="InterPro" id="IPR009057">
    <property type="entry name" value="Homeodomain-like_sf"/>
</dbReference>
<dbReference type="EMBL" id="ML991815">
    <property type="protein sequence ID" value="KAF2232515.1"/>
    <property type="molecule type" value="Genomic_DNA"/>
</dbReference>
<feature type="region of interest" description="Disordered" evidence="7">
    <location>
        <begin position="1"/>
        <end position="63"/>
    </location>
</feature>
<feature type="domain" description="Homeobox" evidence="8">
    <location>
        <begin position="188"/>
        <end position="249"/>
    </location>
</feature>
<evidence type="ECO:0000256" key="2">
    <source>
        <dbReference type="ARBA" id="ARBA00023125"/>
    </source>
</evidence>
<dbReference type="CDD" id="cd00086">
    <property type="entry name" value="homeodomain"/>
    <property type="match status" value="1"/>
</dbReference>
<comment type="subcellular location">
    <subcellularLocation>
        <location evidence="1 5 6">Nucleus</location>
    </subcellularLocation>
</comment>
<evidence type="ECO:0000256" key="1">
    <source>
        <dbReference type="ARBA" id="ARBA00004123"/>
    </source>
</evidence>
<dbReference type="PANTHER" id="PTHR24208:SF166">
    <property type="entry name" value="LIM HOMEOBOX TRANSCRIPTION FACTOR 1 ALPHA, ISOFORM B"/>
    <property type="match status" value="1"/>
</dbReference>
<dbReference type="GO" id="GO:0000977">
    <property type="term" value="F:RNA polymerase II transcription regulatory region sequence-specific DNA binding"/>
    <property type="evidence" value="ECO:0007669"/>
    <property type="project" value="TreeGrafter"/>
</dbReference>
<evidence type="ECO:0000259" key="8">
    <source>
        <dbReference type="PROSITE" id="PS50071"/>
    </source>
</evidence>
<feature type="region of interest" description="Disordered" evidence="7">
    <location>
        <begin position="90"/>
        <end position="180"/>
    </location>
</feature>
<proteinExistence type="predicted"/>
<dbReference type="InterPro" id="IPR001356">
    <property type="entry name" value="HD"/>
</dbReference>
<feature type="compositionally biased region" description="Low complexity" evidence="7">
    <location>
        <begin position="100"/>
        <end position="109"/>
    </location>
</feature>
<name>A0A6A6H3A8_VIRVR</name>
<dbReference type="Gene3D" id="1.10.10.60">
    <property type="entry name" value="Homeodomain-like"/>
    <property type="match status" value="1"/>
</dbReference>
<feature type="compositionally biased region" description="Polar residues" evidence="7">
    <location>
        <begin position="528"/>
        <end position="547"/>
    </location>
</feature>
<keyword evidence="2 5" id="KW-0238">DNA-binding</keyword>
<feature type="DNA-binding region" description="Homeobox" evidence="5">
    <location>
        <begin position="190"/>
        <end position="250"/>
    </location>
</feature>
<organism evidence="9 10">
    <name type="scientific">Viridothelium virens</name>
    <name type="common">Speckled blister lichen</name>
    <name type="synonym">Trypethelium virens</name>
    <dbReference type="NCBI Taxonomy" id="1048519"/>
    <lineage>
        <taxon>Eukaryota</taxon>
        <taxon>Fungi</taxon>
        <taxon>Dikarya</taxon>
        <taxon>Ascomycota</taxon>
        <taxon>Pezizomycotina</taxon>
        <taxon>Dothideomycetes</taxon>
        <taxon>Dothideomycetes incertae sedis</taxon>
        <taxon>Trypetheliales</taxon>
        <taxon>Trypetheliaceae</taxon>
        <taxon>Viridothelium</taxon>
    </lineage>
</organism>
<dbReference type="Pfam" id="PF00046">
    <property type="entry name" value="Homeodomain"/>
    <property type="match status" value="1"/>
</dbReference>